<evidence type="ECO:0000313" key="2">
    <source>
        <dbReference type="EMBL" id="BAS76234.1"/>
    </source>
</evidence>
<feature type="region of interest" description="Disordered" evidence="1">
    <location>
        <begin position="1"/>
        <end position="124"/>
    </location>
</feature>
<gene>
    <name evidence="2" type="ordered locus">Os01g0950300</name>
    <name evidence="2" type="ORF">OSNPB_010950300</name>
</gene>
<dbReference type="Proteomes" id="UP000059680">
    <property type="component" value="Chromosome 1"/>
</dbReference>
<feature type="non-terminal residue" evidence="2">
    <location>
        <position position="1"/>
    </location>
</feature>
<name>A0A0P0VD69_ORYSJ</name>
<proteinExistence type="predicted"/>
<dbReference type="STRING" id="39947.A0A0P0VD69"/>
<reference evidence="2 3" key="3">
    <citation type="journal article" date="2013" name="Rice">
        <title>Improvement of the Oryza sativa Nipponbare reference genome using next generation sequence and optical map data.</title>
        <authorList>
            <person name="Kawahara Y."/>
            <person name="de la Bastide M."/>
            <person name="Hamilton J.P."/>
            <person name="Kanamori H."/>
            <person name="McCombie W.R."/>
            <person name="Ouyang S."/>
            <person name="Schwartz D.C."/>
            <person name="Tanaka T."/>
            <person name="Wu J."/>
            <person name="Zhou S."/>
            <person name="Childs K.L."/>
            <person name="Davidson R.M."/>
            <person name="Lin H."/>
            <person name="Quesada-Ocampo L."/>
            <person name="Vaillancourt B."/>
            <person name="Sakai H."/>
            <person name="Lee S.S."/>
            <person name="Kim J."/>
            <person name="Numa H."/>
            <person name="Itoh T."/>
            <person name="Buell C.R."/>
            <person name="Matsumoto T."/>
        </authorList>
    </citation>
    <scope>NUCLEOTIDE SEQUENCE [LARGE SCALE GENOMIC DNA]</scope>
    <source>
        <strain evidence="3">cv. Nipponbare</strain>
    </source>
</reference>
<evidence type="ECO:0000313" key="3">
    <source>
        <dbReference type="Proteomes" id="UP000059680"/>
    </source>
</evidence>
<accession>A0A0P0VD69</accession>
<feature type="region of interest" description="Disordered" evidence="1">
    <location>
        <begin position="188"/>
        <end position="247"/>
    </location>
</feature>
<feature type="compositionally biased region" description="Pro residues" evidence="1">
    <location>
        <begin position="62"/>
        <end position="73"/>
    </location>
</feature>
<evidence type="ECO:0000256" key="1">
    <source>
        <dbReference type="SAM" id="MobiDB-lite"/>
    </source>
</evidence>
<dbReference type="AlphaFoldDB" id="A0A0P0VD69"/>
<feature type="compositionally biased region" description="Basic and acidic residues" evidence="1">
    <location>
        <begin position="233"/>
        <end position="244"/>
    </location>
</feature>
<dbReference type="EMBL" id="AP014957">
    <property type="protein sequence ID" value="BAS76234.1"/>
    <property type="molecule type" value="Genomic_DNA"/>
</dbReference>
<reference evidence="2 3" key="2">
    <citation type="journal article" date="2013" name="Plant Cell Physiol.">
        <title>Rice Annotation Project Database (RAP-DB): an integrative and interactive database for rice genomics.</title>
        <authorList>
            <person name="Sakai H."/>
            <person name="Lee S.S."/>
            <person name="Tanaka T."/>
            <person name="Numa H."/>
            <person name="Kim J."/>
            <person name="Kawahara Y."/>
            <person name="Wakimoto H."/>
            <person name="Yang C.C."/>
            <person name="Iwamoto M."/>
            <person name="Abe T."/>
            <person name="Yamada Y."/>
            <person name="Muto A."/>
            <person name="Inokuchi H."/>
            <person name="Ikemura T."/>
            <person name="Matsumoto T."/>
            <person name="Sasaki T."/>
            <person name="Itoh T."/>
        </authorList>
    </citation>
    <scope>NUCLEOTIDE SEQUENCE [LARGE SCALE GENOMIC DNA]</scope>
    <source>
        <strain evidence="3">cv. Nipponbare</strain>
    </source>
</reference>
<dbReference type="Gramene" id="Os01t0950300-01">
    <property type="protein sequence ID" value="Os01t0950300-01"/>
    <property type="gene ID" value="Os01g0950300"/>
</dbReference>
<organism evidence="2 3">
    <name type="scientific">Oryza sativa subsp. japonica</name>
    <name type="common">Rice</name>
    <dbReference type="NCBI Taxonomy" id="39947"/>
    <lineage>
        <taxon>Eukaryota</taxon>
        <taxon>Viridiplantae</taxon>
        <taxon>Streptophyta</taxon>
        <taxon>Embryophyta</taxon>
        <taxon>Tracheophyta</taxon>
        <taxon>Spermatophyta</taxon>
        <taxon>Magnoliopsida</taxon>
        <taxon>Liliopsida</taxon>
        <taxon>Poales</taxon>
        <taxon>Poaceae</taxon>
        <taxon>BOP clade</taxon>
        <taxon>Oryzoideae</taxon>
        <taxon>Oryzeae</taxon>
        <taxon>Oryzinae</taxon>
        <taxon>Oryza</taxon>
        <taxon>Oryza sativa</taxon>
    </lineage>
</organism>
<protein>
    <submittedName>
        <fullName evidence="2">Os01g0950300 protein</fullName>
    </submittedName>
</protein>
<feature type="compositionally biased region" description="Basic residues" evidence="1">
    <location>
        <begin position="107"/>
        <end position="124"/>
    </location>
</feature>
<reference evidence="3" key="1">
    <citation type="journal article" date="2005" name="Nature">
        <title>The map-based sequence of the rice genome.</title>
        <authorList>
            <consortium name="International rice genome sequencing project (IRGSP)"/>
            <person name="Matsumoto T."/>
            <person name="Wu J."/>
            <person name="Kanamori H."/>
            <person name="Katayose Y."/>
            <person name="Fujisawa M."/>
            <person name="Namiki N."/>
            <person name="Mizuno H."/>
            <person name="Yamamoto K."/>
            <person name="Antonio B.A."/>
            <person name="Baba T."/>
            <person name="Sakata K."/>
            <person name="Nagamura Y."/>
            <person name="Aoki H."/>
            <person name="Arikawa K."/>
            <person name="Arita K."/>
            <person name="Bito T."/>
            <person name="Chiden Y."/>
            <person name="Fujitsuka N."/>
            <person name="Fukunaka R."/>
            <person name="Hamada M."/>
            <person name="Harada C."/>
            <person name="Hayashi A."/>
            <person name="Hijishita S."/>
            <person name="Honda M."/>
            <person name="Hosokawa S."/>
            <person name="Ichikawa Y."/>
            <person name="Idonuma A."/>
            <person name="Iijima M."/>
            <person name="Ikeda M."/>
            <person name="Ikeno M."/>
            <person name="Ito K."/>
            <person name="Ito S."/>
            <person name="Ito T."/>
            <person name="Ito Y."/>
            <person name="Ito Y."/>
            <person name="Iwabuchi A."/>
            <person name="Kamiya K."/>
            <person name="Karasawa W."/>
            <person name="Kurita K."/>
            <person name="Katagiri S."/>
            <person name="Kikuta A."/>
            <person name="Kobayashi H."/>
            <person name="Kobayashi N."/>
            <person name="Machita K."/>
            <person name="Maehara T."/>
            <person name="Masukawa M."/>
            <person name="Mizubayashi T."/>
            <person name="Mukai Y."/>
            <person name="Nagasaki H."/>
            <person name="Nagata Y."/>
            <person name="Naito S."/>
            <person name="Nakashima M."/>
            <person name="Nakama Y."/>
            <person name="Nakamichi Y."/>
            <person name="Nakamura M."/>
            <person name="Meguro A."/>
            <person name="Negishi M."/>
            <person name="Ohta I."/>
            <person name="Ohta T."/>
            <person name="Okamoto M."/>
            <person name="Ono N."/>
            <person name="Saji S."/>
            <person name="Sakaguchi M."/>
            <person name="Sakai K."/>
            <person name="Shibata M."/>
            <person name="Shimokawa T."/>
            <person name="Song J."/>
            <person name="Takazaki Y."/>
            <person name="Terasawa K."/>
            <person name="Tsugane M."/>
            <person name="Tsuji K."/>
            <person name="Ueda S."/>
            <person name="Waki K."/>
            <person name="Yamagata H."/>
            <person name="Yamamoto M."/>
            <person name="Yamamoto S."/>
            <person name="Yamane H."/>
            <person name="Yoshiki S."/>
            <person name="Yoshihara R."/>
            <person name="Yukawa K."/>
            <person name="Zhong H."/>
            <person name="Yano M."/>
            <person name="Yuan Q."/>
            <person name="Ouyang S."/>
            <person name="Liu J."/>
            <person name="Jones K.M."/>
            <person name="Gansberger K."/>
            <person name="Moffat K."/>
            <person name="Hill J."/>
            <person name="Bera J."/>
            <person name="Fadrosh D."/>
            <person name="Jin S."/>
            <person name="Johri S."/>
            <person name="Kim M."/>
            <person name="Overton L."/>
            <person name="Reardon M."/>
            <person name="Tsitrin T."/>
            <person name="Vuong H."/>
            <person name="Weaver B."/>
            <person name="Ciecko A."/>
            <person name="Tallon L."/>
            <person name="Jackson J."/>
            <person name="Pai G."/>
            <person name="Aken S.V."/>
            <person name="Utterback T."/>
            <person name="Reidmuller S."/>
            <person name="Feldblyum T."/>
            <person name="Hsiao J."/>
            <person name="Zismann V."/>
            <person name="Iobst S."/>
            <person name="de Vazeille A.R."/>
            <person name="Buell C.R."/>
            <person name="Ying K."/>
            <person name="Li Y."/>
            <person name="Lu T."/>
            <person name="Huang Y."/>
            <person name="Zhao Q."/>
            <person name="Feng Q."/>
            <person name="Zhang L."/>
            <person name="Zhu J."/>
            <person name="Weng Q."/>
            <person name="Mu J."/>
            <person name="Lu Y."/>
            <person name="Fan D."/>
            <person name="Liu Y."/>
            <person name="Guan J."/>
            <person name="Zhang Y."/>
            <person name="Yu S."/>
            <person name="Liu X."/>
            <person name="Zhang Y."/>
            <person name="Hong G."/>
            <person name="Han B."/>
            <person name="Choisne N."/>
            <person name="Demange N."/>
            <person name="Orjeda G."/>
            <person name="Samain S."/>
            <person name="Cattolico L."/>
            <person name="Pelletier E."/>
            <person name="Couloux A."/>
            <person name="Segurens B."/>
            <person name="Wincker P."/>
            <person name="D'Hont A."/>
            <person name="Scarpelli C."/>
            <person name="Weissenbach J."/>
            <person name="Salanoubat M."/>
            <person name="Quetier F."/>
            <person name="Yu Y."/>
            <person name="Kim H.R."/>
            <person name="Rambo T."/>
            <person name="Currie J."/>
            <person name="Collura K."/>
            <person name="Luo M."/>
            <person name="Yang T."/>
            <person name="Ammiraju J.S.S."/>
            <person name="Engler F."/>
            <person name="Soderlund C."/>
            <person name="Wing R.A."/>
            <person name="Palmer L.E."/>
            <person name="de la Bastide M."/>
            <person name="Spiegel L."/>
            <person name="Nascimento L."/>
            <person name="Zutavern T."/>
            <person name="O'Shaughnessy A."/>
            <person name="Dike S."/>
            <person name="Dedhia N."/>
            <person name="Preston R."/>
            <person name="Balija V."/>
            <person name="McCombie W.R."/>
            <person name="Chow T."/>
            <person name="Chen H."/>
            <person name="Chung M."/>
            <person name="Chen C."/>
            <person name="Shaw J."/>
            <person name="Wu H."/>
            <person name="Hsiao K."/>
            <person name="Chao Y."/>
            <person name="Chu M."/>
            <person name="Cheng C."/>
            <person name="Hour A."/>
            <person name="Lee P."/>
            <person name="Lin S."/>
            <person name="Lin Y."/>
            <person name="Liou J."/>
            <person name="Liu S."/>
            <person name="Hsing Y."/>
            <person name="Raghuvanshi S."/>
            <person name="Mohanty A."/>
            <person name="Bharti A.K."/>
            <person name="Gaur A."/>
            <person name="Gupta V."/>
            <person name="Kumar D."/>
            <person name="Ravi V."/>
            <person name="Vij S."/>
            <person name="Kapur A."/>
            <person name="Khurana P."/>
            <person name="Khurana P."/>
            <person name="Khurana J.P."/>
            <person name="Tyagi A.K."/>
            <person name="Gaikwad K."/>
            <person name="Singh A."/>
            <person name="Dalal V."/>
            <person name="Srivastava S."/>
            <person name="Dixit A."/>
            <person name="Pal A.K."/>
            <person name="Ghazi I.A."/>
            <person name="Yadav M."/>
            <person name="Pandit A."/>
            <person name="Bhargava A."/>
            <person name="Sureshbabu K."/>
            <person name="Batra K."/>
            <person name="Sharma T.R."/>
            <person name="Mohapatra T."/>
            <person name="Singh N.K."/>
            <person name="Messing J."/>
            <person name="Nelson A.B."/>
            <person name="Fuks G."/>
            <person name="Kavchok S."/>
            <person name="Keizer G."/>
            <person name="Linton E."/>
            <person name="Llaca V."/>
            <person name="Song R."/>
            <person name="Tanyolac B."/>
            <person name="Young S."/>
            <person name="Ho-Il K."/>
            <person name="Hahn J.H."/>
            <person name="Sangsakoo G."/>
            <person name="Vanavichit A."/>
            <person name="de Mattos Luiz.A.T."/>
            <person name="Zimmer P.D."/>
            <person name="Malone G."/>
            <person name="Dellagostin O."/>
            <person name="de Oliveira A.C."/>
            <person name="Bevan M."/>
            <person name="Bancroft I."/>
            <person name="Minx P."/>
            <person name="Cordum H."/>
            <person name="Wilson R."/>
            <person name="Cheng Z."/>
            <person name="Jin W."/>
            <person name="Jiang J."/>
            <person name="Leong S.A."/>
            <person name="Iwama H."/>
            <person name="Gojobori T."/>
            <person name="Itoh T."/>
            <person name="Niimura Y."/>
            <person name="Fujii Y."/>
            <person name="Habara T."/>
            <person name="Sakai H."/>
            <person name="Sato Y."/>
            <person name="Wilson G."/>
            <person name="Kumar K."/>
            <person name="McCouch S."/>
            <person name="Juretic N."/>
            <person name="Hoen D."/>
            <person name="Wright S."/>
            <person name="Bruskiewich R."/>
            <person name="Bureau T."/>
            <person name="Miyao A."/>
            <person name="Hirochika H."/>
            <person name="Nishikawa T."/>
            <person name="Kadowaki K."/>
            <person name="Sugiura M."/>
            <person name="Burr B."/>
            <person name="Sasaki T."/>
        </authorList>
    </citation>
    <scope>NUCLEOTIDE SEQUENCE [LARGE SCALE GENOMIC DNA]</scope>
    <source>
        <strain evidence="3">cv. Nipponbare</strain>
    </source>
</reference>
<dbReference type="FunCoup" id="A0A0P0VD69">
    <property type="interactions" value="331"/>
</dbReference>
<feature type="compositionally biased region" description="Basic residues" evidence="1">
    <location>
        <begin position="74"/>
        <end position="97"/>
    </location>
</feature>
<feature type="region of interest" description="Disordered" evidence="1">
    <location>
        <begin position="140"/>
        <end position="164"/>
    </location>
</feature>
<dbReference type="InParanoid" id="A0A0P0VD69"/>
<keyword evidence="3" id="KW-1185">Reference proteome</keyword>
<sequence>QQQTIQYELSSHHGVAGAGAGEGDRHLRQPVQPTRGGRPAAQGRAIRAHPGGPPQQERPAAHPQPHPQEGPRPPPRRRRPPRRRLRVPCHRRVRRRGVPGPAPPPPRRPRPPRRRPLLGPIHRRQVHEAVLAGAVVDGRRRGAGGLRGGDQGEPEAPRGAAQGEAILRRRRHRLPRPGRQWVRLLAGGARGGRRGEPGHRRRVPRPLPLGEGVRRRRQDQGVPPGQGQAARTLHGDEGDVHGDGEVNGGKMKRGIMLLSRAESDGHFCFVMVCSVLGRNK</sequence>
<dbReference type="PaxDb" id="39947-A0A0P0VD69"/>